<comment type="caution">
    <text evidence="2">The sequence shown here is derived from an EMBL/GenBank/DDBJ whole genome shotgun (WGS) entry which is preliminary data.</text>
</comment>
<feature type="region of interest" description="Disordered" evidence="1">
    <location>
        <begin position="1"/>
        <end position="31"/>
    </location>
</feature>
<accession>A0A7W5JWF3</accession>
<protein>
    <recommendedName>
        <fullName evidence="4">Asp23 family, cell envelope-related function</fullName>
    </recommendedName>
</protein>
<dbReference type="RefSeq" id="WP_183338651.1">
    <property type="nucleotide sequence ID" value="NZ_JACHZG010000001.1"/>
</dbReference>
<sequence length="144" mass="14852">MSELSEVPPVAGEPGAVEAAAGSTSRTGTASLSVLPAPGTFEDPAEALRVQVAQLVVAHPGVLRMEPTLLGALHSLRQGGSLDGIQLDVHGRVVDLDVNVSTRASHQARASVIELHRMLRELVAAHGFVPGSVEISVLAVEETG</sequence>
<name>A0A7W5JWF3_9ACTN</name>
<dbReference type="Proteomes" id="UP000565572">
    <property type="component" value="Unassembled WGS sequence"/>
</dbReference>
<dbReference type="EMBL" id="JACHZG010000001">
    <property type="protein sequence ID" value="MBB3327430.1"/>
    <property type="molecule type" value="Genomic_DNA"/>
</dbReference>
<evidence type="ECO:0000256" key="1">
    <source>
        <dbReference type="SAM" id="MobiDB-lite"/>
    </source>
</evidence>
<keyword evidence="3" id="KW-1185">Reference proteome</keyword>
<organism evidence="2 3">
    <name type="scientific">Microlunatus antarcticus</name>
    <dbReference type="NCBI Taxonomy" id="53388"/>
    <lineage>
        <taxon>Bacteria</taxon>
        <taxon>Bacillati</taxon>
        <taxon>Actinomycetota</taxon>
        <taxon>Actinomycetes</taxon>
        <taxon>Propionibacteriales</taxon>
        <taxon>Propionibacteriaceae</taxon>
        <taxon>Microlunatus</taxon>
    </lineage>
</organism>
<reference evidence="2 3" key="1">
    <citation type="submission" date="2020-08" db="EMBL/GenBank/DDBJ databases">
        <title>Sequencing the genomes of 1000 actinobacteria strains.</title>
        <authorList>
            <person name="Klenk H.-P."/>
        </authorList>
    </citation>
    <scope>NUCLEOTIDE SEQUENCE [LARGE SCALE GENOMIC DNA]</scope>
    <source>
        <strain evidence="2 3">DSM 11053</strain>
    </source>
</reference>
<gene>
    <name evidence="2" type="ORF">FHX39_002374</name>
</gene>
<evidence type="ECO:0008006" key="4">
    <source>
        <dbReference type="Google" id="ProtNLM"/>
    </source>
</evidence>
<evidence type="ECO:0000313" key="3">
    <source>
        <dbReference type="Proteomes" id="UP000565572"/>
    </source>
</evidence>
<evidence type="ECO:0000313" key="2">
    <source>
        <dbReference type="EMBL" id="MBB3327430.1"/>
    </source>
</evidence>
<dbReference type="AlphaFoldDB" id="A0A7W5JWF3"/>
<proteinExistence type="predicted"/>